<comment type="caution">
    <text evidence="3">The sequence shown here is derived from an EMBL/GenBank/DDBJ whole genome shotgun (WGS) entry which is preliminary data.</text>
</comment>
<dbReference type="Gene3D" id="3.40.50.1820">
    <property type="entry name" value="alpha/beta hydrolase"/>
    <property type="match status" value="1"/>
</dbReference>
<dbReference type="AlphaFoldDB" id="A0A163X509"/>
<dbReference type="SUPFAM" id="SSF140459">
    <property type="entry name" value="PE/PPE dimer-like"/>
    <property type="match status" value="1"/>
</dbReference>
<dbReference type="Pfam" id="PF00934">
    <property type="entry name" value="PE"/>
    <property type="match status" value="1"/>
</dbReference>
<gene>
    <name evidence="3" type="ORF">A4G28_15060</name>
</gene>
<evidence type="ECO:0000313" key="4">
    <source>
        <dbReference type="Proteomes" id="UP000077342"/>
    </source>
</evidence>
<feature type="domain" description="PE-PPE" evidence="2">
    <location>
        <begin position="176"/>
        <end position="394"/>
    </location>
</feature>
<organism evidence="3 4">
    <name type="scientific">Mycobacterium ostraviense</name>
    <dbReference type="NCBI Taxonomy" id="2738409"/>
    <lineage>
        <taxon>Bacteria</taxon>
        <taxon>Bacillati</taxon>
        <taxon>Actinomycetota</taxon>
        <taxon>Actinomycetes</taxon>
        <taxon>Mycobacteriales</taxon>
        <taxon>Mycobacteriaceae</taxon>
        <taxon>Mycobacterium</taxon>
    </lineage>
</organism>
<dbReference type="SUPFAM" id="SSF53474">
    <property type="entry name" value="alpha/beta-Hydrolases"/>
    <property type="match status" value="1"/>
</dbReference>
<dbReference type="Gene3D" id="1.10.287.850">
    <property type="entry name" value="HP0062-like domain"/>
    <property type="match status" value="1"/>
</dbReference>
<feature type="domain" description="PE" evidence="1">
    <location>
        <begin position="4"/>
        <end position="94"/>
    </location>
</feature>
<reference evidence="4" key="1">
    <citation type="submission" date="2016-04" db="EMBL/GenBank/DDBJ databases">
        <authorList>
            <person name="Strapagiel D."/>
            <person name="Borowka P."/>
            <person name="Marciniak B."/>
            <person name="Bakula Z."/>
            <person name="Van Ingen J."/>
            <person name="Safianowska A."/>
            <person name="Dziadek J."/>
            <person name="Jagielski T."/>
        </authorList>
    </citation>
    <scope>NUCLEOTIDE SEQUENCE [LARGE SCALE GENOMIC DNA]</scope>
    <source>
        <strain evidence="4">1010001458</strain>
    </source>
</reference>
<dbReference type="Pfam" id="PF08237">
    <property type="entry name" value="PE-PPE"/>
    <property type="match status" value="1"/>
</dbReference>
<name>A0A163X509_9MYCO</name>
<dbReference type="InterPro" id="IPR013228">
    <property type="entry name" value="PE-PPE_C"/>
</dbReference>
<keyword evidence="4" id="KW-1185">Reference proteome</keyword>
<evidence type="ECO:0000259" key="2">
    <source>
        <dbReference type="Pfam" id="PF08237"/>
    </source>
</evidence>
<protein>
    <submittedName>
        <fullName evidence="3">PE family protein</fullName>
    </submittedName>
</protein>
<evidence type="ECO:0000259" key="1">
    <source>
        <dbReference type="Pfam" id="PF00934"/>
    </source>
</evidence>
<dbReference type="InterPro" id="IPR029058">
    <property type="entry name" value="AB_hydrolase_fold"/>
</dbReference>
<sequence length="487" mass="50289">MPSVIAVPEMLATAAADVDGIGSAISAAGAATAGPTAQVLAAAGDEVSVAAAALFRAYAQDCQVVLRQATTFHSEFTQALAAAGAAYAQAEAANAAAMSGALDALGAPVQALLGLGNAGPGAAVGTSTSTVMLSGNPVTALIMGGTGYPTFPAPVLAALESAYIQPIFGPNNPVAQYTPEQWWPFIGHLSLDQSIAQGVTALNNGINAELQNGRDVVVFGYSQSAAVATNEIRALMALPVGQQPDPSRLAFMMIGNINNPNGGILERYTGLYIPFMDVSFDGATPSNSPYQTYIYTGQYDGYAHNPQYPLNILSDINAFMGIRFVHNAYPITAADVANAVPLPTSPGYTGNTHYYMFLTQDLPLLQPLRALPFVGPPLADLIQPDLRVLVDLGYGYGYADVPTPASLFGFVNPITLISHLATGAVQGPQAALVDIGVLPQSNLPDTYPYVPSANPGLVFNFGQSSVTELSLLSGAIGSVARLIPTVV</sequence>
<dbReference type="Proteomes" id="UP000077342">
    <property type="component" value="Unassembled WGS sequence"/>
</dbReference>
<evidence type="ECO:0000313" key="3">
    <source>
        <dbReference type="EMBL" id="KZS58987.1"/>
    </source>
</evidence>
<accession>A0A163X509</accession>
<proteinExistence type="predicted"/>
<dbReference type="InterPro" id="IPR000084">
    <property type="entry name" value="PE-PGRS_N"/>
</dbReference>
<dbReference type="EMBL" id="LWCI01000143">
    <property type="protein sequence ID" value="KZS58987.1"/>
    <property type="molecule type" value="Genomic_DNA"/>
</dbReference>
<dbReference type="InterPro" id="IPR038332">
    <property type="entry name" value="PPE_sf"/>
</dbReference>
<dbReference type="RefSeq" id="WP_075512535.1">
    <property type="nucleotide sequence ID" value="NZ_CP089224.1"/>
</dbReference>